<evidence type="ECO:0000313" key="3">
    <source>
        <dbReference type="EMBL" id="CAD7396361.1"/>
    </source>
</evidence>
<organism evidence="3">
    <name type="scientific">Timema cristinae</name>
    <name type="common">Walking stick</name>
    <dbReference type="NCBI Taxonomy" id="61476"/>
    <lineage>
        <taxon>Eukaryota</taxon>
        <taxon>Metazoa</taxon>
        <taxon>Ecdysozoa</taxon>
        <taxon>Arthropoda</taxon>
        <taxon>Hexapoda</taxon>
        <taxon>Insecta</taxon>
        <taxon>Pterygota</taxon>
        <taxon>Neoptera</taxon>
        <taxon>Polyneoptera</taxon>
        <taxon>Phasmatodea</taxon>
        <taxon>Timematodea</taxon>
        <taxon>Timematoidea</taxon>
        <taxon>Timematidae</taxon>
        <taxon>Timema</taxon>
    </lineage>
</organism>
<feature type="compositionally biased region" description="Basic residues" evidence="1">
    <location>
        <begin position="29"/>
        <end position="39"/>
    </location>
</feature>
<accession>A0A7R9CGT6</accession>
<dbReference type="AlphaFoldDB" id="A0A7R9CGT6"/>
<sequence length="97" mass="11056">MLRASERKMPPPRHRPRTPREQLMDSIKQGRRLRPSFSPLKKRAVTNPLRLLLPALHLVDIGGGEVCTNPGRVNSGDDFQRRFSLTFSQNRLPSSVN</sequence>
<feature type="domain" description="WH2" evidence="2">
    <location>
        <begin position="19"/>
        <end position="36"/>
    </location>
</feature>
<dbReference type="PROSITE" id="PS51082">
    <property type="entry name" value="WH2"/>
    <property type="match status" value="1"/>
</dbReference>
<proteinExistence type="predicted"/>
<dbReference type="EMBL" id="OC317350">
    <property type="protein sequence ID" value="CAD7396361.1"/>
    <property type="molecule type" value="Genomic_DNA"/>
</dbReference>
<dbReference type="InterPro" id="IPR003124">
    <property type="entry name" value="WH2_dom"/>
</dbReference>
<feature type="region of interest" description="Disordered" evidence="1">
    <location>
        <begin position="1"/>
        <end position="39"/>
    </location>
</feature>
<protein>
    <recommendedName>
        <fullName evidence="2">WH2 domain-containing protein</fullName>
    </recommendedName>
</protein>
<evidence type="ECO:0000256" key="1">
    <source>
        <dbReference type="SAM" id="MobiDB-lite"/>
    </source>
</evidence>
<evidence type="ECO:0000259" key="2">
    <source>
        <dbReference type="PROSITE" id="PS51082"/>
    </source>
</evidence>
<reference evidence="3" key="1">
    <citation type="submission" date="2020-11" db="EMBL/GenBank/DDBJ databases">
        <authorList>
            <person name="Tran Van P."/>
        </authorList>
    </citation>
    <scope>NUCLEOTIDE SEQUENCE</scope>
</reference>
<dbReference type="GO" id="GO:0003779">
    <property type="term" value="F:actin binding"/>
    <property type="evidence" value="ECO:0007669"/>
    <property type="project" value="InterPro"/>
</dbReference>
<name>A0A7R9CGT6_TIMCR</name>
<gene>
    <name evidence="3" type="ORF">TCEB3V08_LOCUS3563</name>
</gene>